<name>A0AAV6HM66_9ERIC</name>
<proteinExistence type="predicted"/>
<dbReference type="EMBL" id="JACTNZ010000013">
    <property type="protein sequence ID" value="KAG5514052.1"/>
    <property type="molecule type" value="Genomic_DNA"/>
</dbReference>
<gene>
    <name evidence="2" type="ORF">RHGRI_035459</name>
</gene>
<dbReference type="GO" id="GO:0055085">
    <property type="term" value="P:transmembrane transport"/>
    <property type="evidence" value="ECO:0007669"/>
    <property type="project" value="InterPro"/>
</dbReference>
<keyword evidence="1" id="KW-0812">Transmembrane</keyword>
<dbReference type="InterPro" id="IPR004648">
    <property type="entry name" value="Oligpept_transpt"/>
</dbReference>
<accession>A0AAV6HM66</accession>
<evidence type="ECO:0000313" key="2">
    <source>
        <dbReference type="EMBL" id="KAG5514052.1"/>
    </source>
</evidence>
<keyword evidence="1" id="KW-0472">Membrane</keyword>
<dbReference type="Proteomes" id="UP000823749">
    <property type="component" value="Chromosome 13"/>
</dbReference>
<reference evidence="2 3" key="1">
    <citation type="submission" date="2020-08" db="EMBL/GenBank/DDBJ databases">
        <title>Plant Genome Project.</title>
        <authorList>
            <person name="Zhang R.-G."/>
        </authorList>
    </citation>
    <scope>NUCLEOTIDE SEQUENCE [LARGE SCALE GENOMIC DNA]</scope>
    <source>
        <strain evidence="2">WSP0</strain>
        <tissue evidence="2">Leaf</tissue>
    </source>
</reference>
<protein>
    <submittedName>
        <fullName evidence="2">Uncharacterized protein</fullName>
    </submittedName>
</protein>
<dbReference type="AlphaFoldDB" id="A0AAV6HM66"/>
<keyword evidence="1" id="KW-1133">Transmembrane helix</keyword>
<evidence type="ECO:0000313" key="3">
    <source>
        <dbReference type="Proteomes" id="UP000823749"/>
    </source>
</evidence>
<evidence type="ECO:0000256" key="1">
    <source>
        <dbReference type="SAM" id="Phobius"/>
    </source>
</evidence>
<comment type="caution">
    <text evidence="2">The sequence shown here is derived from an EMBL/GenBank/DDBJ whole genome shotgun (WGS) entry which is preliminary data.</text>
</comment>
<sequence length="104" mass="11544">MEQVALTNPVTNDRTLPAVTFCTWLGTLVYALLSFLNQFFFFRQEPLSITSISAQIAVAPLRHLMAATLTWSASSRMTLGLTVAHPHRSSSRRCGWCSVEVDPC</sequence>
<keyword evidence="3" id="KW-1185">Reference proteome</keyword>
<organism evidence="2 3">
    <name type="scientific">Rhododendron griersonianum</name>
    <dbReference type="NCBI Taxonomy" id="479676"/>
    <lineage>
        <taxon>Eukaryota</taxon>
        <taxon>Viridiplantae</taxon>
        <taxon>Streptophyta</taxon>
        <taxon>Embryophyta</taxon>
        <taxon>Tracheophyta</taxon>
        <taxon>Spermatophyta</taxon>
        <taxon>Magnoliopsida</taxon>
        <taxon>eudicotyledons</taxon>
        <taxon>Gunneridae</taxon>
        <taxon>Pentapetalae</taxon>
        <taxon>asterids</taxon>
        <taxon>Ericales</taxon>
        <taxon>Ericaceae</taxon>
        <taxon>Ericoideae</taxon>
        <taxon>Rhodoreae</taxon>
        <taxon>Rhododendron</taxon>
    </lineage>
</organism>
<dbReference type="PANTHER" id="PTHR22601">
    <property type="entry name" value="ISP4 LIKE PROTEIN"/>
    <property type="match status" value="1"/>
</dbReference>
<feature type="transmembrane region" description="Helical" evidence="1">
    <location>
        <begin position="16"/>
        <end position="36"/>
    </location>
</feature>